<keyword evidence="2" id="KW-1185">Reference proteome</keyword>
<organism evidence="1 2">
    <name type="scientific">Dryococelus australis</name>
    <dbReference type="NCBI Taxonomy" id="614101"/>
    <lineage>
        <taxon>Eukaryota</taxon>
        <taxon>Metazoa</taxon>
        <taxon>Ecdysozoa</taxon>
        <taxon>Arthropoda</taxon>
        <taxon>Hexapoda</taxon>
        <taxon>Insecta</taxon>
        <taxon>Pterygota</taxon>
        <taxon>Neoptera</taxon>
        <taxon>Polyneoptera</taxon>
        <taxon>Phasmatodea</taxon>
        <taxon>Verophasmatodea</taxon>
        <taxon>Anareolatae</taxon>
        <taxon>Phasmatidae</taxon>
        <taxon>Eurycanthinae</taxon>
        <taxon>Dryococelus</taxon>
    </lineage>
</organism>
<name>A0ABQ9I6D3_9NEOP</name>
<accession>A0ABQ9I6D3</accession>
<gene>
    <name evidence="1" type="ORF">PR048_004061</name>
</gene>
<sequence>MEMEPTHPLFVVEESPNRGIREMREYIPTLANIGASRQRRAACRSTRVPAPIEKNVIFGQLPVASSNTSARHSFKASAAWGHQRQRAARGQRRIGTQYEGVDVCVNISLSALDISVDLVGQGMVFTYCRVSWEMRAVWERSLSLCARVLGMSRENSRKWCSMTSLTYRCAVAQWLGRSPPTTAIRVPSLPGSLPDFRMWESCWTITIAGGFLSGYSRFSRPCIPAPLHPKVSFHVMSGDDGHLRVSAGNPVTRRGLLLPGLRRPASPLVTCTLDSQSSAYWSLSCVFIGCFPAPGSYGIRKVFTCKSAIGSDAYGAGLINCDPITKAEKFQSKEWGRGCLAARALASHHGEPGSIPGFSHVGIVADDAARQRAF</sequence>
<proteinExistence type="predicted"/>
<evidence type="ECO:0000313" key="1">
    <source>
        <dbReference type="EMBL" id="KAJ8891533.1"/>
    </source>
</evidence>
<evidence type="ECO:0000313" key="2">
    <source>
        <dbReference type="Proteomes" id="UP001159363"/>
    </source>
</evidence>
<dbReference type="EMBL" id="JARBHB010000002">
    <property type="protein sequence ID" value="KAJ8891533.1"/>
    <property type="molecule type" value="Genomic_DNA"/>
</dbReference>
<dbReference type="Proteomes" id="UP001159363">
    <property type="component" value="Chromosome 2"/>
</dbReference>
<comment type="caution">
    <text evidence="1">The sequence shown here is derived from an EMBL/GenBank/DDBJ whole genome shotgun (WGS) entry which is preliminary data.</text>
</comment>
<reference evidence="1 2" key="1">
    <citation type="submission" date="2023-02" db="EMBL/GenBank/DDBJ databases">
        <title>LHISI_Scaffold_Assembly.</title>
        <authorList>
            <person name="Stuart O.P."/>
            <person name="Cleave R."/>
            <person name="Magrath M.J.L."/>
            <person name="Mikheyev A.S."/>
        </authorList>
    </citation>
    <scope>NUCLEOTIDE SEQUENCE [LARGE SCALE GENOMIC DNA]</scope>
    <source>
        <strain evidence="1">Daus_M_001</strain>
        <tissue evidence="1">Leg muscle</tissue>
    </source>
</reference>
<protein>
    <submittedName>
        <fullName evidence="1">Uncharacterized protein</fullName>
    </submittedName>
</protein>